<dbReference type="PANTHER" id="PTHR17616:SF8">
    <property type="entry name" value="TRANSCRIPTIONAL COACTIVATOR YORKIE"/>
    <property type="match status" value="1"/>
</dbReference>
<dbReference type="GO" id="GO:0003713">
    <property type="term" value="F:transcription coactivator activity"/>
    <property type="evidence" value="ECO:0007669"/>
    <property type="project" value="TreeGrafter"/>
</dbReference>
<dbReference type="InterPro" id="IPR001202">
    <property type="entry name" value="WW_dom"/>
</dbReference>
<dbReference type="GO" id="GO:0035329">
    <property type="term" value="P:hippo signaling"/>
    <property type="evidence" value="ECO:0007669"/>
    <property type="project" value="TreeGrafter"/>
</dbReference>
<feature type="compositionally biased region" description="Pro residues" evidence="6">
    <location>
        <begin position="197"/>
        <end position="216"/>
    </location>
</feature>
<keyword evidence="5" id="KW-0479">Metal-binding</keyword>
<dbReference type="SUPFAM" id="SSF51045">
    <property type="entry name" value="WW domain"/>
    <property type="match status" value="3"/>
</dbReference>
<dbReference type="InterPro" id="IPR001841">
    <property type="entry name" value="Znf_RING"/>
</dbReference>
<protein>
    <submittedName>
        <fullName evidence="9">RING-finger domain-containing protein</fullName>
    </submittedName>
</protein>
<keyword evidence="5" id="KW-0863">Zinc-finger</keyword>
<evidence type="ECO:0000259" key="7">
    <source>
        <dbReference type="PROSITE" id="PS50020"/>
    </source>
</evidence>
<dbReference type="Gene3D" id="2.20.70.10">
    <property type="match status" value="3"/>
</dbReference>
<evidence type="ECO:0000256" key="4">
    <source>
        <dbReference type="ARBA" id="ARBA00023242"/>
    </source>
</evidence>
<evidence type="ECO:0000256" key="1">
    <source>
        <dbReference type="ARBA" id="ARBA00004123"/>
    </source>
</evidence>
<keyword evidence="3" id="KW-0963">Cytoplasm</keyword>
<feature type="domain" description="WW" evidence="7">
    <location>
        <begin position="107"/>
        <end position="140"/>
    </location>
</feature>
<evidence type="ECO:0000313" key="9">
    <source>
        <dbReference type="EMBL" id="KAK7018585.1"/>
    </source>
</evidence>
<dbReference type="GO" id="GO:0005737">
    <property type="term" value="C:cytoplasm"/>
    <property type="evidence" value="ECO:0007669"/>
    <property type="project" value="UniProtKB-SubCell"/>
</dbReference>
<comment type="subcellular location">
    <subcellularLocation>
        <location evidence="2">Cytoplasm</location>
    </subcellularLocation>
    <subcellularLocation>
        <location evidence="1">Nucleus</location>
    </subcellularLocation>
</comment>
<dbReference type="Pfam" id="PF00397">
    <property type="entry name" value="WW"/>
    <property type="match status" value="3"/>
</dbReference>
<dbReference type="SMART" id="SM00456">
    <property type="entry name" value="WW"/>
    <property type="match status" value="3"/>
</dbReference>
<name>A0AAW0AYF7_9AGAR</name>
<dbReference type="SMART" id="SM00184">
    <property type="entry name" value="RING"/>
    <property type="match status" value="1"/>
</dbReference>
<gene>
    <name evidence="9" type="ORF">R3P38DRAFT_2983372</name>
</gene>
<organism evidence="9 10">
    <name type="scientific">Favolaschia claudopus</name>
    <dbReference type="NCBI Taxonomy" id="2862362"/>
    <lineage>
        <taxon>Eukaryota</taxon>
        <taxon>Fungi</taxon>
        <taxon>Dikarya</taxon>
        <taxon>Basidiomycota</taxon>
        <taxon>Agaricomycotina</taxon>
        <taxon>Agaricomycetes</taxon>
        <taxon>Agaricomycetidae</taxon>
        <taxon>Agaricales</taxon>
        <taxon>Marasmiineae</taxon>
        <taxon>Mycenaceae</taxon>
        <taxon>Favolaschia</taxon>
    </lineage>
</organism>
<feature type="domain" description="RING-type" evidence="8">
    <location>
        <begin position="225"/>
        <end position="264"/>
    </location>
</feature>
<evidence type="ECO:0000256" key="3">
    <source>
        <dbReference type="ARBA" id="ARBA00022490"/>
    </source>
</evidence>
<dbReference type="Proteomes" id="UP001362999">
    <property type="component" value="Unassembled WGS sequence"/>
</dbReference>
<evidence type="ECO:0000259" key="8">
    <source>
        <dbReference type="PROSITE" id="PS50089"/>
    </source>
</evidence>
<dbReference type="GO" id="GO:0045944">
    <property type="term" value="P:positive regulation of transcription by RNA polymerase II"/>
    <property type="evidence" value="ECO:0007669"/>
    <property type="project" value="TreeGrafter"/>
</dbReference>
<keyword evidence="4" id="KW-0539">Nucleus</keyword>
<dbReference type="PANTHER" id="PTHR17616">
    <property type="entry name" value="YES-ASSOCIATED PROTEIN YAP1 FAMILY MEMBER"/>
    <property type="match status" value="1"/>
</dbReference>
<sequence>MQRWSTVLAVCSTNAFLEPQRTANLAEERFAELPPGWEFRVDPKGRTYYVDHGSRSTSWSHPAIAKLSQGLPNGWEMRSAPPDKPYFVDHSTRITTWSDPRGPGAQGPLPPGWEIRYSTAPRIYFVDHNTRTTTWKDPRDNGQTFRPNDTQFPPPPRERPRPRPQAKNMAPRMGARPSYPPLPRDEPADQQTSAWVPPTPPVNRPATPPVIPGDPVPRPERTGICVICQDEEATMAVVECGHLSMCKDCSEAVMRRSRACPLCRQKAGRMIRIFKS</sequence>
<dbReference type="EMBL" id="JAWWNJ010000046">
    <property type="protein sequence ID" value="KAK7018585.1"/>
    <property type="molecule type" value="Genomic_DNA"/>
</dbReference>
<proteinExistence type="predicted"/>
<evidence type="ECO:0000256" key="5">
    <source>
        <dbReference type="PROSITE-ProRule" id="PRU00175"/>
    </source>
</evidence>
<dbReference type="CDD" id="cd00201">
    <property type="entry name" value="WW"/>
    <property type="match status" value="3"/>
</dbReference>
<accession>A0AAW0AYF7</accession>
<dbReference type="GO" id="GO:0008270">
    <property type="term" value="F:zinc ion binding"/>
    <property type="evidence" value="ECO:0007669"/>
    <property type="project" value="UniProtKB-KW"/>
</dbReference>
<feature type="domain" description="WW" evidence="7">
    <location>
        <begin position="31"/>
        <end position="64"/>
    </location>
</feature>
<keyword evidence="10" id="KW-1185">Reference proteome</keyword>
<dbReference type="Gene3D" id="3.30.40.10">
    <property type="entry name" value="Zinc/RING finger domain, C3HC4 (zinc finger)"/>
    <property type="match status" value="1"/>
</dbReference>
<dbReference type="InterPro" id="IPR013083">
    <property type="entry name" value="Znf_RING/FYVE/PHD"/>
</dbReference>
<evidence type="ECO:0000256" key="6">
    <source>
        <dbReference type="SAM" id="MobiDB-lite"/>
    </source>
</evidence>
<dbReference type="GO" id="GO:0005634">
    <property type="term" value="C:nucleus"/>
    <property type="evidence" value="ECO:0007669"/>
    <property type="project" value="UniProtKB-SubCell"/>
</dbReference>
<dbReference type="InterPro" id="IPR051583">
    <property type="entry name" value="YAP1"/>
</dbReference>
<feature type="compositionally biased region" description="Basic and acidic residues" evidence="6">
    <location>
        <begin position="131"/>
        <end position="140"/>
    </location>
</feature>
<dbReference type="InterPro" id="IPR036020">
    <property type="entry name" value="WW_dom_sf"/>
</dbReference>
<dbReference type="PROSITE" id="PS50089">
    <property type="entry name" value="ZF_RING_2"/>
    <property type="match status" value="1"/>
</dbReference>
<keyword evidence="5" id="KW-0862">Zinc</keyword>
<comment type="caution">
    <text evidence="9">The sequence shown here is derived from an EMBL/GenBank/DDBJ whole genome shotgun (WGS) entry which is preliminary data.</text>
</comment>
<evidence type="ECO:0000313" key="10">
    <source>
        <dbReference type="Proteomes" id="UP001362999"/>
    </source>
</evidence>
<feature type="domain" description="WW" evidence="7">
    <location>
        <begin position="69"/>
        <end position="102"/>
    </location>
</feature>
<dbReference type="Pfam" id="PF13920">
    <property type="entry name" value="zf-C3HC4_3"/>
    <property type="match status" value="1"/>
</dbReference>
<dbReference type="FunFam" id="2.20.70.10:FF:000017">
    <property type="entry name" value="E3 ubiquitin-protein ligase"/>
    <property type="match status" value="1"/>
</dbReference>
<evidence type="ECO:0000256" key="2">
    <source>
        <dbReference type="ARBA" id="ARBA00004496"/>
    </source>
</evidence>
<feature type="region of interest" description="Disordered" evidence="6">
    <location>
        <begin position="131"/>
        <end position="216"/>
    </location>
</feature>
<dbReference type="PROSITE" id="PS01159">
    <property type="entry name" value="WW_DOMAIN_1"/>
    <property type="match status" value="3"/>
</dbReference>
<dbReference type="PROSITE" id="PS50020">
    <property type="entry name" value="WW_DOMAIN_2"/>
    <property type="match status" value="3"/>
</dbReference>
<dbReference type="AlphaFoldDB" id="A0AAW0AYF7"/>
<reference evidence="9 10" key="1">
    <citation type="journal article" date="2024" name="J Genomics">
        <title>Draft genome sequencing and assembly of Favolaschia claudopus CIRM-BRFM 2984 isolated from oak limbs.</title>
        <authorList>
            <person name="Navarro D."/>
            <person name="Drula E."/>
            <person name="Chaduli D."/>
            <person name="Cazenave R."/>
            <person name="Ahrendt S."/>
            <person name="Wang J."/>
            <person name="Lipzen A."/>
            <person name="Daum C."/>
            <person name="Barry K."/>
            <person name="Grigoriev I.V."/>
            <person name="Favel A."/>
            <person name="Rosso M.N."/>
            <person name="Martin F."/>
        </authorList>
    </citation>
    <scope>NUCLEOTIDE SEQUENCE [LARGE SCALE GENOMIC DNA]</scope>
    <source>
        <strain evidence="9 10">CIRM-BRFM 2984</strain>
    </source>
</reference>
<dbReference type="SUPFAM" id="SSF57850">
    <property type="entry name" value="RING/U-box"/>
    <property type="match status" value="1"/>
</dbReference>
<feature type="compositionally biased region" description="Polar residues" evidence="6">
    <location>
        <begin position="141"/>
        <end position="151"/>
    </location>
</feature>